<evidence type="ECO:0000256" key="1">
    <source>
        <dbReference type="SAM" id="MobiDB-lite"/>
    </source>
</evidence>
<evidence type="ECO:0000313" key="2">
    <source>
        <dbReference type="EMBL" id="CAF4822011.1"/>
    </source>
</evidence>
<name>A0A8S3BI25_9BILA</name>
<comment type="caution">
    <text evidence="2">The sequence shown here is derived from an EMBL/GenBank/DDBJ whole genome shotgun (WGS) entry which is preliminary data.</text>
</comment>
<dbReference type="EMBL" id="CAJOBI010153699">
    <property type="protein sequence ID" value="CAF4822011.1"/>
    <property type="molecule type" value="Genomic_DNA"/>
</dbReference>
<feature type="non-terminal residue" evidence="2">
    <location>
        <position position="80"/>
    </location>
</feature>
<evidence type="ECO:0000313" key="3">
    <source>
        <dbReference type="Proteomes" id="UP000676336"/>
    </source>
</evidence>
<organism evidence="2 3">
    <name type="scientific">Rotaria magnacalcarata</name>
    <dbReference type="NCBI Taxonomy" id="392030"/>
    <lineage>
        <taxon>Eukaryota</taxon>
        <taxon>Metazoa</taxon>
        <taxon>Spiralia</taxon>
        <taxon>Gnathifera</taxon>
        <taxon>Rotifera</taxon>
        <taxon>Eurotatoria</taxon>
        <taxon>Bdelloidea</taxon>
        <taxon>Philodinida</taxon>
        <taxon>Philodinidae</taxon>
        <taxon>Rotaria</taxon>
    </lineage>
</organism>
<protein>
    <submittedName>
        <fullName evidence="2">Uncharacterized protein</fullName>
    </submittedName>
</protein>
<proteinExistence type="predicted"/>
<reference evidence="2" key="1">
    <citation type="submission" date="2021-02" db="EMBL/GenBank/DDBJ databases">
        <authorList>
            <person name="Nowell W R."/>
        </authorList>
    </citation>
    <scope>NUCLEOTIDE SEQUENCE</scope>
</reference>
<dbReference type="Proteomes" id="UP000676336">
    <property type="component" value="Unassembled WGS sequence"/>
</dbReference>
<gene>
    <name evidence="2" type="ORF">SMN809_LOCUS48083</name>
</gene>
<feature type="compositionally biased region" description="Low complexity" evidence="1">
    <location>
        <begin position="25"/>
        <end position="64"/>
    </location>
</feature>
<feature type="non-terminal residue" evidence="2">
    <location>
        <position position="1"/>
    </location>
</feature>
<dbReference type="AlphaFoldDB" id="A0A8S3BI25"/>
<sequence length="80" mass="8496">VDIVSVLHNVIKEKIKTYFRPTPSPSSTAATAYSTTDTNTATNKNNNTLSIPNVSSSLVSSPSSPAIVSDMRAVKTMPEL</sequence>
<feature type="region of interest" description="Disordered" evidence="1">
    <location>
        <begin position="19"/>
        <end position="64"/>
    </location>
</feature>
<accession>A0A8S3BI25</accession>